<accession>A0ABT7SLX5</accession>
<proteinExistence type="predicted"/>
<feature type="signal peptide" evidence="1">
    <location>
        <begin position="1"/>
        <end position="22"/>
    </location>
</feature>
<organism evidence="2 3">
    <name type="scientific">Thiopseudomonas acetoxidans</name>
    <dbReference type="NCBI Taxonomy" id="3041622"/>
    <lineage>
        <taxon>Bacteria</taxon>
        <taxon>Pseudomonadati</taxon>
        <taxon>Pseudomonadota</taxon>
        <taxon>Gammaproteobacteria</taxon>
        <taxon>Pseudomonadales</taxon>
        <taxon>Pseudomonadaceae</taxon>
        <taxon>Thiopseudomonas</taxon>
    </lineage>
</organism>
<evidence type="ECO:0000313" key="3">
    <source>
        <dbReference type="Proteomes" id="UP001241056"/>
    </source>
</evidence>
<keyword evidence="3" id="KW-1185">Reference proteome</keyword>
<dbReference type="GO" id="GO:0016301">
    <property type="term" value="F:kinase activity"/>
    <property type="evidence" value="ECO:0007669"/>
    <property type="project" value="UniProtKB-KW"/>
</dbReference>
<dbReference type="EMBL" id="JAUCDY010000002">
    <property type="protein sequence ID" value="MDM7857200.1"/>
    <property type="molecule type" value="Genomic_DNA"/>
</dbReference>
<keyword evidence="2" id="KW-0418">Kinase</keyword>
<name>A0ABT7SLX5_9GAMM</name>
<reference evidence="2 3" key="1">
    <citation type="submission" date="2023-06" db="EMBL/GenBank/DDBJ databases">
        <title>Thiopseudomonas sp. CY1220 draft genome sequence.</title>
        <authorList>
            <person name="Zhao G."/>
            <person name="An M."/>
        </authorList>
    </citation>
    <scope>NUCLEOTIDE SEQUENCE [LARGE SCALE GENOMIC DNA]</scope>
    <source>
        <strain evidence="2 3">CY1220</strain>
    </source>
</reference>
<protein>
    <submittedName>
        <fullName evidence="2">3-phosphoglycerate kinase</fullName>
    </submittedName>
</protein>
<sequence>MHYLSKITLFLVAALLSSVVMAFPFEVKEQLNGLHISIETMDLGDNLAAVSLYNYGEQEAQCSVRFKGGPQAPRLRKARVAVQERVNLTASFSNQIIRMRVQVTCRAVKQGN</sequence>
<evidence type="ECO:0000313" key="2">
    <source>
        <dbReference type="EMBL" id="MDM7857200.1"/>
    </source>
</evidence>
<dbReference type="RefSeq" id="WP_289409854.1">
    <property type="nucleotide sequence ID" value="NZ_JAUCDY010000002.1"/>
</dbReference>
<feature type="chain" id="PRO_5046430699" evidence="1">
    <location>
        <begin position="23"/>
        <end position="112"/>
    </location>
</feature>
<gene>
    <name evidence="2" type="ORF">QEZ41_02745</name>
</gene>
<comment type="caution">
    <text evidence="2">The sequence shown here is derived from an EMBL/GenBank/DDBJ whole genome shotgun (WGS) entry which is preliminary data.</text>
</comment>
<keyword evidence="2" id="KW-0808">Transferase</keyword>
<dbReference type="Proteomes" id="UP001241056">
    <property type="component" value="Unassembled WGS sequence"/>
</dbReference>
<evidence type="ECO:0000256" key="1">
    <source>
        <dbReference type="SAM" id="SignalP"/>
    </source>
</evidence>
<keyword evidence="1" id="KW-0732">Signal</keyword>